<feature type="transmembrane region" description="Helical" evidence="1">
    <location>
        <begin position="85"/>
        <end position="105"/>
    </location>
</feature>
<protein>
    <submittedName>
        <fullName evidence="2">Acriflavin resistance protein</fullName>
    </submittedName>
</protein>
<evidence type="ECO:0000313" key="2">
    <source>
        <dbReference type="EMBL" id="RXJ61283.1"/>
    </source>
</evidence>
<dbReference type="PANTHER" id="PTHR32063">
    <property type="match status" value="1"/>
</dbReference>
<dbReference type="PRINTS" id="PR00702">
    <property type="entry name" value="ACRIFLAVINRP"/>
</dbReference>
<feature type="transmembrane region" description="Helical" evidence="1">
    <location>
        <begin position="6"/>
        <end position="28"/>
    </location>
</feature>
<dbReference type="Gene3D" id="1.20.1640.10">
    <property type="entry name" value="Multidrug efflux transporter AcrB transmembrane domain"/>
    <property type="match status" value="2"/>
</dbReference>
<dbReference type="PANTHER" id="PTHR32063:SF33">
    <property type="entry name" value="RND SUPERFAMILY EFFLUX PUMP PERMEASE COMPONENT"/>
    <property type="match status" value="1"/>
</dbReference>
<accession>A0A4Q0XVV1</accession>
<dbReference type="GO" id="GO:0042910">
    <property type="term" value="F:xenobiotic transmembrane transporter activity"/>
    <property type="evidence" value="ECO:0007669"/>
    <property type="project" value="TreeGrafter"/>
</dbReference>
<keyword evidence="1" id="KW-0812">Transmembrane</keyword>
<dbReference type="GO" id="GO:0005886">
    <property type="term" value="C:plasma membrane"/>
    <property type="evidence" value="ECO:0007669"/>
    <property type="project" value="TreeGrafter"/>
</dbReference>
<feature type="transmembrane region" description="Helical" evidence="1">
    <location>
        <begin position="58"/>
        <end position="79"/>
    </location>
</feature>
<feature type="non-terminal residue" evidence="2">
    <location>
        <position position="1"/>
    </location>
</feature>
<dbReference type="Pfam" id="PF00873">
    <property type="entry name" value="ACR_tran"/>
    <property type="match status" value="1"/>
</dbReference>
<gene>
    <name evidence="2" type="ORF">CRV08_16185</name>
</gene>
<feature type="non-terminal residue" evidence="2">
    <location>
        <position position="172"/>
    </location>
</feature>
<proteinExistence type="predicted"/>
<name>A0A4Q0XVV1_9BACT</name>
<feature type="transmembrane region" description="Helical" evidence="1">
    <location>
        <begin position="143"/>
        <end position="162"/>
    </location>
</feature>
<comment type="caution">
    <text evidence="2">The sequence shown here is derived from an EMBL/GenBank/DDBJ whole genome shotgun (WGS) entry which is preliminary data.</text>
</comment>
<organism evidence="2 3">
    <name type="scientific">Halarcobacter ebronensis</name>
    <dbReference type="NCBI Taxonomy" id="1462615"/>
    <lineage>
        <taxon>Bacteria</taxon>
        <taxon>Pseudomonadati</taxon>
        <taxon>Campylobacterota</taxon>
        <taxon>Epsilonproteobacteria</taxon>
        <taxon>Campylobacterales</taxon>
        <taxon>Arcobacteraceae</taxon>
        <taxon>Halarcobacter</taxon>
    </lineage>
</organism>
<dbReference type="AlphaFoldDB" id="A0A4Q0XVV1"/>
<dbReference type="InterPro" id="IPR001036">
    <property type="entry name" value="Acrflvin-R"/>
</dbReference>
<keyword evidence="1" id="KW-1133">Transmembrane helix</keyword>
<evidence type="ECO:0000313" key="3">
    <source>
        <dbReference type="Proteomes" id="UP000290172"/>
    </source>
</evidence>
<dbReference type="SUPFAM" id="SSF82866">
    <property type="entry name" value="Multidrug efflux transporter AcrB transmembrane domain"/>
    <property type="match status" value="1"/>
</dbReference>
<keyword evidence="1" id="KW-0472">Membrane</keyword>
<reference evidence="2 3" key="1">
    <citation type="submission" date="2017-10" db="EMBL/GenBank/DDBJ databases">
        <title>Genomics of the genus Arcobacter.</title>
        <authorList>
            <person name="Perez-Cataluna A."/>
            <person name="Figueras M.J."/>
        </authorList>
    </citation>
    <scope>NUCLEOTIDE SEQUENCE [LARGE SCALE GENOMIC DNA]</scope>
    <source>
        <strain evidence="2 3">CECT 8993</strain>
    </source>
</reference>
<dbReference type="Proteomes" id="UP000290172">
    <property type="component" value="Unassembled WGS sequence"/>
</dbReference>
<sequence length="172" mass="18803">YLSGYTINMISLVGVLIAIGIVVDDAIVVSENIQQHIEEGYPPKEAAVIGAKEMVKPVTVASITTLFSFLPILMISGTMGEVIKLIPIALSALVVASLIESFIFLPIHAAHVLKNGSKVTSWEKANNIYNSILHFFMDYKKSFFTIFVILVPVLTVLAISSSKFQIFPKFDA</sequence>
<evidence type="ECO:0000256" key="1">
    <source>
        <dbReference type="SAM" id="Phobius"/>
    </source>
</evidence>
<dbReference type="EMBL" id="PDKJ01000114">
    <property type="protein sequence ID" value="RXJ61283.1"/>
    <property type="molecule type" value="Genomic_DNA"/>
</dbReference>